<dbReference type="PANTHER" id="PTHR47933">
    <property type="entry name" value="PENTATRICOPEPTIDE REPEAT-CONTAINING PROTEIN 1, MITOCHONDRIAL"/>
    <property type="match status" value="1"/>
</dbReference>
<dbReference type="InterPro" id="IPR011990">
    <property type="entry name" value="TPR-like_helical_dom_sf"/>
</dbReference>
<dbReference type="GO" id="GO:0003729">
    <property type="term" value="F:mRNA binding"/>
    <property type="evidence" value="ECO:0007669"/>
    <property type="project" value="TreeGrafter"/>
</dbReference>
<dbReference type="Pfam" id="PF13041">
    <property type="entry name" value="PPR_2"/>
    <property type="match status" value="1"/>
</dbReference>
<name>A0AAN9EZX0_CLITE</name>
<keyword evidence="2" id="KW-0677">Repeat</keyword>
<comment type="caution">
    <text evidence="4">The sequence shown here is derived from an EMBL/GenBank/DDBJ whole genome shotgun (WGS) entry which is preliminary data.</text>
</comment>
<protein>
    <recommendedName>
        <fullName evidence="6">Pentatricopeptide repeat-containing protein</fullName>
    </recommendedName>
</protein>
<dbReference type="PANTHER" id="PTHR47933:SF62">
    <property type="entry name" value="PENTACOTRIPEPTIDE-REPEAT REGION OF PRORP DOMAIN-CONTAINING PROTEIN"/>
    <property type="match status" value="1"/>
</dbReference>
<proteinExistence type="inferred from homology"/>
<evidence type="ECO:0000313" key="5">
    <source>
        <dbReference type="Proteomes" id="UP001359559"/>
    </source>
</evidence>
<evidence type="ECO:0008006" key="6">
    <source>
        <dbReference type="Google" id="ProtNLM"/>
    </source>
</evidence>
<sequence length="234" mass="26322">MPDSIGRPPGDDIFITIIRGLGRARMTRSFIKLLDLTYKFHGSPSLKIFNSILDVLVKEDIDIAREFYRKSMMESGVEGDDYTFGILMKGLCLTNRIGEGFKLLQLIGEVLTLVYNTLLHALCRNGKVGRDRCLMNEMEEPNDVTFNILISGYYKEENLVQALVLLEKSFAMGFVPDVVTVTMVLEILCNARRVTEAAEVLERFESMGSLDVDKGVLWIRESESWASFSEADGG</sequence>
<feature type="repeat" description="PPR" evidence="3">
    <location>
        <begin position="142"/>
        <end position="176"/>
    </location>
</feature>
<dbReference type="Gene3D" id="1.25.40.10">
    <property type="entry name" value="Tetratricopeptide repeat domain"/>
    <property type="match status" value="2"/>
</dbReference>
<evidence type="ECO:0000313" key="4">
    <source>
        <dbReference type="EMBL" id="KAK7264630.1"/>
    </source>
</evidence>
<keyword evidence="5" id="KW-1185">Reference proteome</keyword>
<evidence type="ECO:0000256" key="3">
    <source>
        <dbReference type="PROSITE-ProRule" id="PRU00708"/>
    </source>
</evidence>
<dbReference type="PROSITE" id="PS51375">
    <property type="entry name" value="PPR"/>
    <property type="match status" value="1"/>
</dbReference>
<dbReference type="EMBL" id="JAYKXN010000008">
    <property type="protein sequence ID" value="KAK7264630.1"/>
    <property type="molecule type" value="Genomic_DNA"/>
</dbReference>
<comment type="similarity">
    <text evidence="1">Belongs to the PPR family. P subfamily.</text>
</comment>
<gene>
    <name evidence="4" type="ORF">RJT34_32239</name>
</gene>
<dbReference type="NCBIfam" id="TIGR00756">
    <property type="entry name" value="PPR"/>
    <property type="match status" value="2"/>
</dbReference>
<dbReference type="Proteomes" id="UP001359559">
    <property type="component" value="Unassembled WGS sequence"/>
</dbReference>
<dbReference type="InterPro" id="IPR002885">
    <property type="entry name" value="PPR_rpt"/>
</dbReference>
<evidence type="ECO:0000256" key="1">
    <source>
        <dbReference type="ARBA" id="ARBA00007626"/>
    </source>
</evidence>
<accession>A0AAN9EZX0</accession>
<dbReference type="AlphaFoldDB" id="A0AAN9EZX0"/>
<dbReference type="InterPro" id="IPR051240">
    <property type="entry name" value="Mito_RNA-Proc/Resp"/>
</dbReference>
<organism evidence="4 5">
    <name type="scientific">Clitoria ternatea</name>
    <name type="common">Butterfly pea</name>
    <dbReference type="NCBI Taxonomy" id="43366"/>
    <lineage>
        <taxon>Eukaryota</taxon>
        <taxon>Viridiplantae</taxon>
        <taxon>Streptophyta</taxon>
        <taxon>Embryophyta</taxon>
        <taxon>Tracheophyta</taxon>
        <taxon>Spermatophyta</taxon>
        <taxon>Magnoliopsida</taxon>
        <taxon>eudicotyledons</taxon>
        <taxon>Gunneridae</taxon>
        <taxon>Pentapetalae</taxon>
        <taxon>rosids</taxon>
        <taxon>fabids</taxon>
        <taxon>Fabales</taxon>
        <taxon>Fabaceae</taxon>
        <taxon>Papilionoideae</taxon>
        <taxon>50 kb inversion clade</taxon>
        <taxon>NPAAA clade</taxon>
        <taxon>indigoferoid/millettioid clade</taxon>
        <taxon>Phaseoleae</taxon>
        <taxon>Clitoria</taxon>
    </lineage>
</organism>
<evidence type="ECO:0000256" key="2">
    <source>
        <dbReference type="ARBA" id="ARBA00022737"/>
    </source>
</evidence>
<dbReference type="Pfam" id="PF01535">
    <property type="entry name" value="PPR"/>
    <property type="match status" value="1"/>
</dbReference>
<reference evidence="4 5" key="1">
    <citation type="submission" date="2024-01" db="EMBL/GenBank/DDBJ databases">
        <title>The genomes of 5 underutilized Papilionoideae crops provide insights into root nodulation and disease resistance.</title>
        <authorList>
            <person name="Yuan L."/>
        </authorList>
    </citation>
    <scope>NUCLEOTIDE SEQUENCE [LARGE SCALE GENOMIC DNA]</scope>
    <source>
        <strain evidence="4">LY-2023</strain>
        <tissue evidence="4">Leaf</tissue>
    </source>
</reference>